<reference evidence="2 3" key="1">
    <citation type="submission" date="2023-05" db="EMBL/GenBank/DDBJ databases">
        <title>B98-5 Cell Line De Novo Hybrid Assembly: An Optical Mapping Approach.</title>
        <authorList>
            <person name="Kananen K."/>
            <person name="Auerbach J.A."/>
            <person name="Kautto E."/>
            <person name="Blachly J.S."/>
        </authorList>
    </citation>
    <scope>NUCLEOTIDE SEQUENCE [LARGE SCALE GENOMIC DNA]</scope>
    <source>
        <strain evidence="2">B95-8</strain>
        <tissue evidence="2">Cell line</tissue>
    </source>
</reference>
<comment type="caution">
    <text evidence="2">The sequence shown here is derived from an EMBL/GenBank/DDBJ whole genome shotgun (WGS) entry which is preliminary data.</text>
</comment>
<organism evidence="2 3">
    <name type="scientific">Saguinus oedipus</name>
    <name type="common">Cotton-top tamarin</name>
    <name type="synonym">Oedipomidas oedipus</name>
    <dbReference type="NCBI Taxonomy" id="9490"/>
    <lineage>
        <taxon>Eukaryota</taxon>
        <taxon>Metazoa</taxon>
        <taxon>Chordata</taxon>
        <taxon>Craniata</taxon>
        <taxon>Vertebrata</taxon>
        <taxon>Euteleostomi</taxon>
        <taxon>Mammalia</taxon>
        <taxon>Eutheria</taxon>
        <taxon>Euarchontoglires</taxon>
        <taxon>Primates</taxon>
        <taxon>Haplorrhini</taxon>
        <taxon>Platyrrhini</taxon>
        <taxon>Cebidae</taxon>
        <taxon>Callitrichinae</taxon>
        <taxon>Saguinus</taxon>
    </lineage>
</organism>
<proteinExistence type="predicted"/>
<keyword evidence="3" id="KW-1185">Reference proteome</keyword>
<accession>A0ABQ9UU42</accession>
<gene>
    <name evidence="2" type="ORF">P7K49_021905</name>
</gene>
<evidence type="ECO:0000313" key="3">
    <source>
        <dbReference type="Proteomes" id="UP001266305"/>
    </source>
</evidence>
<dbReference type="Proteomes" id="UP001266305">
    <property type="component" value="Unassembled WGS sequence"/>
</dbReference>
<name>A0ABQ9UU42_SAGOE</name>
<protein>
    <submittedName>
        <fullName evidence="2">Uncharacterized protein</fullName>
    </submittedName>
</protein>
<feature type="compositionally biased region" description="Basic and acidic residues" evidence="1">
    <location>
        <begin position="54"/>
        <end position="66"/>
    </location>
</feature>
<sequence length="108" mass="11526">LRMSPNPGAEQAGSPQRAPSRLSLTTPRAVRPPLRAPGLLSPFLQTVLDPPTQPREKCVDGEKGTAEGHPGSRSPASTSLLRPGTQSLPACLSYPPIPLSEFRQPRLQ</sequence>
<evidence type="ECO:0000256" key="1">
    <source>
        <dbReference type="SAM" id="MobiDB-lite"/>
    </source>
</evidence>
<evidence type="ECO:0000313" key="2">
    <source>
        <dbReference type="EMBL" id="KAK2100557.1"/>
    </source>
</evidence>
<feature type="compositionally biased region" description="Polar residues" evidence="1">
    <location>
        <begin position="74"/>
        <end position="88"/>
    </location>
</feature>
<feature type="region of interest" description="Disordered" evidence="1">
    <location>
        <begin position="1"/>
        <end position="108"/>
    </location>
</feature>
<feature type="non-terminal residue" evidence="2">
    <location>
        <position position="108"/>
    </location>
</feature>
<dbReference type="EMBL" id="JASSZA010000010">
    <property type="protein sequence ID" value="KAK2100557.1"/>
    <property type="molecule type" value="Genomic_DNA"/>
</dbReference>
<feature type="non-terminal residue" evidence="2">
    <location>
        <position position="1"/>
    </location>
</feature>